<dbReference type="PROSITE" id="PS00371">
    <property type="entry name" value="PTS_EIIA_TYPE_1_HIS"/>
    <property type="match status" value="1"/>
</dbReference>
<feature type="active site" description="Phosphocysteine intermediate; for EIIB activity" evidence="11">
    <location>
        <position position="29"/>
    </location>
</feature>
<evidence type="ECO:0000256" key="6">
    <source>
        <dbReference type="ARBA" id="ARBA00022683"/>
    </source>
</evidence>
<gene>
    <name evidence="16" type="ORF">FD02_GL000247</name>
</gene>
<dbReference type="GO" id="GO:0090588">
    <property type="term" value="F:protein-phosphocysteine-N-acetylmuramate phosphotransferase system transporter activity"/>
    <property type="evidence" value="ECO:0007669"/>
    <property type="project" value="TreeGrafter"/>
</dbReference>
<dbReference type="GO" id="GO:0016301">
    <property type="term" value="F:kinase activity"/>
    <property type="evidence" value="ECO:0007669"/>
    <property type="project" value="UniProtKB-KW"/>
</dbReference>
<dbReference type="Pfam" id="PF02378">
    <property type="entry name" value="PTS_EIIC"/>
    <property type="match status" value="1"/>
</dbReference>
<feature type="transmembrane region" description="Helical" evidence="12">
    <location>
        <begin position="239"/>
        <end position="258"/>
    </location>
</feature>
<evidence type="ECO:0000259" key="14">
    <source>
        <dbReference type="PROSITE" id="PS51098"/>
    </source>
</evidence>
<keyword evidence="10 12" id="KW-0472">Membrane</keyword>
<evidence type="ECO:0000256" key="11">
    <source>
        <dbReference type="PROSITE-ProRule" id="PRU00421"/>
    </source>
</evidence>
<sequence length="672" mass="69050">MAEDKYKTIGDGIYDHVGGPTNVAKLIHCMTRVRMTIKDDGKVDLEGLKKVPGVLGVAQEDTLQVILGPGVVNKVAQNMVDEVGVNLGEPFPSGATTAATSSYQSGKTAVEEKAAEVHAAHKAAQKQTWWRAALKHISSIFIPLIPAFVGAGLISGIAGVLGNLQTAGVIGAGWGTAILTMKVINAGLFTYLNIYVGINAATEFRATPGLGGIIAGLIYLPGVVAPLSLPNIFTGKPLVAGSGGIIGVLFAVWVMSYVEKWFHKHIPDSVDIIFSPFFTLLIMGIFTIFLVMPAAGWVSASLVGAINWVLNVGGAFSGFVLGLVFLPMVMLGLHQILTPIHLEMIKDLGMTPLLPILAMAGAGQVGTAIALWIRCRKNKQLTNMIKGALPVGILGVGEPLIYGVSLPLGRPFLTACVGGGVGGAVIGAIGGIGATSIGPSGVALIPLIHGGFGNAMGYVFGLLAAYAGGFVATYFFGVPKDAMVAKDEEGNLLDNTAVATAAPAAAPSIDDIMTAAPVAGATTDFVATVAGTLEQLSAVKDDAFSQKMLGDGYAIEPSIETIVAPATGTIISISDTKHAFTLKADSGLEILVHLGLDTVELGGKPFSYDVAVGDHVTAGQQMGLMDLKQIAAAGKAPTVITVVTNMDAVASFGTYADGTVDLGAPVLTVTNK</sequence>
<dbReference type="STRING" id="1291734.FD02_GL000247"/>
<evidence type="ECO:0000256" key="12">
    <source>
        <dbReference type="SAM" id="Phobius"/>
    </source>
</evidence>
<feature type="domain" description="PTS EIIC type-1" evidence="15">
    <location>
        <begin position="135"/>
        <end position="490"/>
    </location>
</feature>
<dbReference type="InterPro" id="IPR050558">
    <property type="entry name" value="PTS_Sugar-Specific_Components"/>
</dbReference>
<dbReference type="NCBIfam" id="TIGR00830">
    <property type="entry name" value="PTBA"/>
    <property type="match status" value="1"/>
</dbReference>
<dbReference type="InterPro" id="IPR036878">
    <property type="entry name" value="Glu_permease_IIB"/>
</dbReference>
<evidence type="ECO:0000259" key="15">
    <source>
        <dbReference type="PROSITE" id="PS51103"/>
    </source>
</evidence>
<dbReference type="InterPro" id="IPR001127">
    <property type="entry name" value="PTS_EIIA_1_perm"/>
</dbReference>
<comment type="caution">
    <text evidence="16">The sequence shown here is derived from an EMBL/GenBank/DDBJ whole genome shotgun (WGS) entry which is preliminary data.</text>
</comment>
<dbReference type="PANTHER" id="PTHR30175">
    <property type="entry name" value="PHOSPHOTRANSFERASE SYSTEM TRANSPORT PROTEIN"/>
    <property type="match status" value="1"/>
</dbReference>
<dbReference type="PROSITE" id="PS51098">
    <property type="entry name" value="PTS_EIIB_TYPE_1"/>
    <property type="match status" value="1"/>
</dbReference>
<evidence type="ECO:0000256" key="4">
    <source>
        <dbReference type="ARBA" id="ARBA00022597"/>
    </source>
</evidence>
<dbReference type="Gene3D" id="2.70.70.10">
    <property type="entry name" value="Glucose Permease (Domain IIA)"/>
    <property type="match status" value="1"/>
</dbReference>
<dbReference type="SUPFAM" id="SSF51261">
    <property type="entry name" value="Duplicated hybrid motif"/>
    <property type="match status" value="1"/>
</dbReference>
<dbReference type="InterPro" id="IPR018113">
    <property type="entry name" value="PTrfase_EIIB_Cys"/>
</dbReference>
<dbReference type="AlphaFoldDB" id="A0A0R1JIC7"/>
<keyword evidence="8" id="KW-0418">Kinase</keyword>
<dbReference type="CDD" id="cd00212">
    <property type="entry name" value="PTS_IIB_glc"/>
    <property type="match status" value="1"/>
</dbReference>
<feature type="transmembrane region" description="Helical" evidence="12">
    <location>
        <begin position="140"/>
        <end position="162"/>
    </location>
</feature>
<dbReference type="Gene3D" id="3.30.1360.60">
    <property type="entry name" value="Glucose permease domain IIB"/>
    <property type="match status" value="1"/>
</dbReference>
<evidence type="ECO:0000256" key="5">
    <source>
        <dbReference type="ARBA" id="ARBA00022679"/>
    </source>
</evidence>
<feature type="domain" description="PTS EIIB type-1" evidence="14">
    <location>
        <begin position="7"/>
        <end position="89"/>
    </location>
</feature>
<dbReference type="GO" id="GO:0005886">
    <property type="term" value="C:plasma membrane"/>
    <property type="evidence" value="ECO:0007669"/>
    <property type="project" value="UniProtKB-SubCell"/>
</dbReference>
<dbReference type="PROSITE" id="PS51103">
    <property type="entry name" value="PTS_EIIC_TYPE_1"/>
    <property type="match status" value="1"/>
</dbReference>
<dbReference type="Pfam" id="PF00367">
    <property type="entry name" value="PTS_EIIB"/>
    <property type="match status" value="1"/>
</dbReference>
<dbReference type="SUPFAM" id="SSF55604">
    <property type="entry name" value="Glucose permease domain IIB"/>
    <property type="match status" value="1"/>
</dbReference>
<feature type="transmembrane region" description="Helical" evidence="12">
    <location>
        <begin position="210"/>
        <end position="233"/>
    </location>
</feature>
<comment type="subcellular location">
    <subcellularLocation>
        <location evidence="1">Cell membrane</location>
        <topology evidence="1">Multi-pass membrane protein</topology>
    </subcellularLocation>
</comment>
<dbReference type="Pfam" id="PF00358">
    <property type="entry name" value="PTS_EIIA_1"/>
    <property type="match status" value="1"/>
</dbReference>
<evidence type="ECO:0000259" key="13">
    <source>
        <dbReference type="PROSITE" id="PS51093"/>
    </source>
</evidence>
<dbReference type="PANTHER" id="PTHR30175:SF3">
    <property type="entry name" value="PTS SYSTEM N-ACETYLMURAMIC ACID-SPECIFIC EIIBC COMPONENT"/>
    <property type="match status" value="1"/>
</dbReference>
<dbReference type="PATRIC" id="fig|1291734.4.peg.255"/>
<evidence type="ECO:0000313" key="16">
    <source>
        <dbReference type="EMBL" id="KRK71062.1"/>
    </source>
</evidence>
<evidence type="ECO:0000256" key="3">
    <source>
        <dbReference type="ARBA" id="ARBA00022475"/>
    </source>
</evidence>
<keyword evidence="6" id="KW-0598">Phosphotransferase system</keyword>
<dbReference type="PROSITE" id="PS51093">
    <property type="entry name" value="PTS_EIIA_TYPE_1"/>
    <property type="match status" value="1"/>
</dbReference>
<feature type="domain" description="PTS EIIA type-1" evidence="13">
    <location>
        <begin position="541"/>
        <end position="645"/>
    </location>
</feature>
<keyword evidence="3" id="KW-1003">Cell membrane</keyword>
<feature type="transmembrane region" description="Helical" evidence="12">
    <location>
        <begin position="312"/>
        <end position="333"/>
    </location>
</feature>
<keyword evidence="2" id="KW-0813">Transport</keyword>
<feature type="transmembrane region" description="Helical" evidence="12">
    <location>
        <begin position="455"/>
        <end position="476"/>
    </location>
</feature>
<keyword evidence="5" id="KW-0808">Transferase</keyword>
<dbReference type="RefSeq" id="WP_082603365.1">
    <property type="nucleotide sequence ID" value="NZ_AZDJ01000030.1"/>
</dbReference>
<feature type="transmembrane region" description="Helical" evidence="12">
    <location>
        <begin position="353"/>
        <end position="373"/>
    </location>
</feature>
<keyword evidence="17" id="KW-1185">Reference proteome</keyword>
<keyword evidence="4" id="KW-0762">Sugar transport</keyword>
<dbReference type="InterPro" id="IPR011055">
    <property type="entry name" value="Dup_hybrid_motif"/>
</dbReference>
<keyword evidence="9 12" id="KW-1133">Transmembrane helix</keyword>
<proteinExistence type="predicted"/>
<evidence type="ECO:0000256" key="9">
    <source>
        <dbReference type="ARBA" id="ARBA00022989"/>
    </source>
</evidence>
<evidence type="ECO:0000313" key="17">
    <source>
        <dbReference type="Proteomes" id="UP000051804"/>
    </source>
</evidence>
<dbReference type="Proteomes" id="UP000051804">
    <property type="component" value="Unassembled WGS sequence"/>
</dbReference>
<dbReference type="InterPro" id="IPR013013">
    <property type="entry name" value="PTS_EIIC_1"/>
</dbReference>
<evidence type="ECO:0000256" key="1">
    <source>
        <dbReference type="ARBA" id="ARBA00004651"/>
    </source>
</evidence>
<protein>
    <submittedName>
        <fullName evidence="16">Sucrose-specific PTS system IIBC component</fullName>
    </submittedName>
</protein>
<evidence type="ECO:0000256" key="7">
    <source>
        <dbReference type="ARBA" id="ARBA00022692"/>
    </source>
</evidence>
<organism evidence="16 17">
    <name type="scientific">Lacticaseibacillus nasuensis JCM 17158</name>
    <dbReference type="NCBI Taxonomy" id="1291734"/>
    <lineage>
        <taxon>Bacteria</taxon>
        <taxon>Bacillati</taxon>
        <taxon>Bacillota</taxon>
        <taxon>Bacilli</taxon>
        <taxon>Lactobacillales</taxon>
        <taxon>Lactobacillaceae</taxon>
        <taxon>Lacticaseibacillus</taxon>
    </lineage>
</organism>
<keyword evidence="7 12" id="KW-0812">Transmembrane</keyword>
<feature type="transmembrane region" description="Helical" evidence="12">
    <location>
        <begin position="174"/>
        <end position="198"/>
    </location>
</feature>
<dbReference type="InterPro" id="IPR001996">
    <property type="entry name" value="PTS_IIB_1"/>
</dbReference>
<feature type="transmembrane region" description="Helical" evidence="12">
    <location>
        <begin position="385"/>
        <end position="405"/>
    </location>
</feature>
<dbReference type="PROSITE" id="PS01035">
    <property type="entry name" value="PTS_EIIB_TYPE_1_CYS"/>
    <property type="match status" value="1"/>
</dbReference>
<evidence type="ECO:0000256" key="2">
    <source>
        <dbReference type="ARBA" id="ARBA00022448"/>
    </source>
</evidence>
<dbReference type="EMBL" id="AZDJ01000030">
    <property type="protein sequence ID" value="KRK71062.1"/>
    <property type="molecule type" value="Genomic_DNA"/>
</dbReference>
<dbReference type="InterPro" id="IPR003352">
    <property type="entry name" value="PTS_EIIC"/>
</dbReference>
<name>A0A0R1JIC7_9LACO</name>
<dbReference type="GO" id="GO:0008982">
    <property type="term" value="F:protein-N(PI)-phosphohistidine-sugar phosphotransferase activity"/>
    <property type="evidence" value="ECO:0007669"/>
    <property type="project" value="InterPro"/>
</dbReference>
<reference evidence="16 17" key="1">
    <citation type="journal article" date="2015" name="Genome Announc.">
        <title>Expanding the biotechnology potential of lactobacilli through comparative genomics of 213 strains and associated genera.</title>
        <authorList>
            <person name="Sun Z."/>
            <person name="Harris H.M."/>
            <person name="McCann A."/>
            <person name="Guo C."/>
            <person name="Argimon S."/>
            <person name="Zhang W."/>
            <person name="Yang X."/>
            <person name="Jeffery I.B."/>
            <person name="Cooney J.C."/>
            <person name="Kagawa T.F."/>
            <person name="Liu W."/>
            <person name="Song Y."/>
            <person name="Salvetti E."/>
            <person name="Wrobel A."/>
            <person name="Rasinkangas P."/>
            <person name="Parkhill J."/>
            <person name="Rea M.C."/>
            <person name="O'Sullivan O."/>
            <person name="Ritari J."/>
            <person name="Douillard F.P."/>
            <person name="Paul Ross R."/>
            <person name="Yang R."/>
            <person name="Briner A.E."/>
            <person name="Felis G.E."/>
            <person name="de Vos W.M."/>
            <person name="Barrangou R."/>
            <person name="Klaenhammer T.R."/>
            <person name="Caufield P.W."/>
            <person name="Cui Y."/>
            <person name="Zhang H."/>
            <person name="O'Toole P.W."/>
        </authorList>
    </citation>
    <scope>NUCLEOTIDE SEQUENCE [LARGE SCALE GENOMIC DNA]</scope>
    <source>
        <strain evidence="16 17">JCM 17158</strain>
    </source>
</reference>
<evidence type="ECO:0000256" key="8">
    <source>
        <dbReference type="ARBA" id="ARBA00022777"/>
    </source>
</evidence>
<evidence type="ECO:0000256" key="10">
    <source>
        <dbReference type="ARBA" id="ARBA00023136"/>
    </source>
</evidence>
<dbReference type="OrthoDB" id="9769191at2"/>
<feature type="transmembrane region" description="Helical" evidence="12">
    <location>
        <begin position="270"/>
        <end position="292"/>
    </location>
</feature>
<accession>A0A0R1JIC7</accession>
<dbReference type="GO" id="GO:0009401">
    <property type="term" value="P:phosphoenolpyruvate-dependent sugar phosphotransferase system"/>
    <property type="evidence" value="ECO:0007669"/>
    <property type="project" value="UniProtKB-KW"/>
</dbReference>